<protein>
    <recommendedName>
        <fullName evidence="4">RING-type E3 ubiquitin transferase</fullName>
        <ecNumber evidence="4">2.3.2.27</ecNumber>
    </recommendedName>
</protein>
<evidence type="ECO:0000256" key="1">
    <source>
        <dbReference type="ARBA" id="ARBA00000900"/>
    </source>
</evidence>
<keyword evidence="13" id="KW-1133">Transmembrane helix</keyword>
<evidence type="ECO:0000256" key="13">
    <source>
        <dbReference type="SAM" id="Phobius"/>
    </source>
</evidence>
<keyword evidence="8" id="KW-0833">Ubl conjugation pathway</keyword>
<comment type="subcellular location">
    <subcellularLocation>
        <location evidence="2">Endomembrane system</location>
    </subcellularLocation>
</comment>
<dbReference type="SMART" id="SM00184">
    <property type="entry name" value="RING"/>
    <property type="match status" value="1"/>
</dbReference>
<feature type="compositionally biased region" description="Basic and acidic residues" evidence="12">
    <location>
        <begin position="74"/>
        <end position="84"/>
    </location>
</feature>
<evidence type="ECO:0000256" key="2">
    <source>
        <dbReference type="ARBA" id="ARBA00004308"/>
    </source>
</evidence>
<reference evidence="15" key="1">
    <citation type="submission" date="2021-01" db="EMBL/GenBank/DDBJ databases">
        <authorList>
            <consortium name="Genoscope - CEA"/>
            <person name="William W."/>
        </authorList>
    </citation>
    <scope>NUCLEOTIDE SEQUENCE</scope>
</reference>
<dbReference type="GO" id="GO:0061630">
    <property type="term" value="F:ubiquitin protein ligase activity"/>
    <property type="evidence" value="ECO:0007669"/>
    <property type="project" value="UniProtKB-EC"/>
</dbReference>
<evidence type="ECO:0000256" key="9">
    <source>
        <dbReference type="ARBA" id="ARBA00022833"/>
    </source>
</evidence>
<sequence>MSKQEEDSKLQLIESAFECNICLEIATEPILTNCGHLFCWPCIYSWLNSNQEFLTCPVCKNGCSKNSLIPLYSKDETKTNKPRDPNIPPRPKPGRNDPIRNTNQVGQNNLANGAMIAGYGLFPSLFNLICIKDGDIEKDERHENEATVEIENVRKLKAILFLLILCLILMIVFYF</sequence>
<dbReference type="PROSITE" id="PS00518">
    <property type="entry name" value="ZF_RING_1"/>
    <property type="match status" value="1"/>
</dbReference>
<dbReference type="GO" id="GO:0008270">
    <property type="term" value="F:zinc ion binding"/>
    <property type="evidence" value="ECO:0007669"/>
    <property type="project" value="UniProtKB-KW"/>
</dbReference>
<name>A0A8S1JXY5_PARPR</name>
<organism evidence="15 16">
    <name type="scientific">Paramecium primaurelia</name>
    <dbReference type="NCBI Taxonomy" id="5886"/>
    <lineage>
        <taxon>Eukaryota</taxon>
        <taxon>Sar</taxon>
        <taxon>Alveolata</taxon>
        <taxon>Ciliophora</taxon>
        <taxon>Intramacronucleata</taxon>
        <taxon>Oligohymenophorea</taxon>
        <taxon>Peniculida</taxon>
        <taxon>Parameciidae</taxon>
        <taxon>Paramecium</taxon>
    </lineage>
</organism>
<evidence type="ECO:0000313" key="16">
    <source>
        <dbReference type="Proteomes" id="UP000688137"/>
    </source>
</evidence>
<keyword evidence="5" id="KW-0808">Transferase</keyword>
<feature type="domain" description="RING-type" evidence="14">
    <location>
        <begin position="19"/>
        <end position="60"/>
    </location>
</feature>
<keyword evidence="13" id="KW-0812">Transmembrane</keyword>
<evidence type="ECO:0000256" key="10">
    <source>
        <dbReference type="ARBA" id="ARBA00023136"/>
    </source>
</evidence>
<evidence type="ECO:0000256" key="7">
    <source>
        <dbReference type="ARBA" id="ARBA00022771"/>
    </source>
</evidence>
<comment type="caution">
    <text evidence="15">The sequence shown here is derived from an EMBL/GenBank/DDBJ whole genome shotgun (WGS) entry which is preliminary data.</text>
</comment>
<keyword evidence="6" id="KW-0479">Metal-binding</keyword>
<dbReference type="Proteomes" id="UP000688137">
    <property type="component" value="Unassembled WGS sequence"/>
</dbReference>
<evidence type="ECO:0000313" key="15">
    <source>
        <dbReference type="EMBL" id="CAD8045550.1"/>
    </source>
</evidence>
<dbReference type="OMA" id="VIWVAIQ"/>
<keyword evidence="10 13" id="KW-0472">Membrane</keyword>
<dbReference type="PANTHER" id="PTHR12313">
    <property type="entry name" value="E3 UBIQUITIN-PROTEIN LIGASE RNF5-RELATED"/>
    <property type="match status" value="1"/>
</dbReference>
<gene>
    <name evidence="15" type="ORF">PPRIM_AZ9-3.1.T0090475</name>
</gene>
<evidence type="ECO:0000256" key="4">
    <source>
        <dbReference type="ARBA" id="ARBA00012483"/>
    </source>
</evidence>
<dbReference type="GO" id="GO:0006511">
    <property type="term" value="P:ubiquitin-dependent protein catabolic process"/>
    <property type="evidence" value="ECO:0007669"/>
    <property type="project" value="InterPro"/>
</dbReference>
<dbReference type="InterPro" id="IPR027370">
    <property type="entry name" value="Znf-RING_euk"/>
</dbReference>
<comment type="catalytic activity">
    <reaction evidence="1">
        <text>S-ubiquitinyl-[E2 ubiquitin-conjugating enzyme]-L-cysteine + [acceptor protein]-L-lysine = [E2 ubiquitin-conjugating enzyme]-L-cysteine + N(6)-ubiquitinyl-[acceptor protein]-L-lysine.</text>
        <dbReference type="EC" id="2.3.2.27"/>
    </reaction>
</comment>
<evidence type="ECO:0000256" key="3">
    <source>
        <dbReference type="ARBA" id="ARBA00004906"/>
    </source>
</evidence>
<dbReference type="GO" id="GO:0005783">
    <property type="term" value="C:endoplasmic reticulum"/>
    <property type="evidence" value="ECO:0007669"/>
    <property type="project" value="InterPro"/>
</dbReference>
<dbReference type="PROSITE" id="PS50089">
    <property type="entry name" value="ZF_RING_2"/>
    <property type="match status" value="1"/>
</dbReference>
<keyword evidence="9" id="KW-0862">Zinc</keyword>
<dbReference type="InterPro" id="IPR001841">
    <property type="entry name" value="Znf_RING"/>
</dbReference>
<dbReference type="EMBL" id="CAJJDM010000006">
    <property type="protein sequence ID" value="CAD8045550.1"/>
    <property type="molecule type" value="Genomic_DNA"/>
</dbReference>
<feature type="region of interest" description="Disordered" evidence="12">
    <location>
        <begin position="74"/>
        <end position="103"/>
    </location>
</feature>
<evidence type="ECO:0000256" key="5">
    <source>
        <dbReference type="ARBA" id="ARBA00022679"/>
    </source>
</evidence>
<evidence type="ECO:0000256" key="12">
    <source>
        <dbReference type="SAM" id="MobiDB-lite"/>
    </source>
</evidence>
<feature type="transmembrane region" description="Helical" evidence="13">
    <location>
        <begin position="158"/>
        <end position="174"/>
    </location>
</feature>
<evidence type="ECO:0000259" key="14">
    <source>
        <dbReference type="PROSITE" id="PS50089"/>
    </source>
</evidence>
<keyword evidence="16" id="KW-1185">Reference proteome</keyword>
<keyword evidence="7 11" id="KW-0863">Zinc-finger</keyword>
<dbReference type="Pfam" id="PF13445">
    <property type="entry name" value="zf-RING_UBOX"/>
    <property type="match status" value="1"/>
</dbReference>
<dbReference type="EC" id="2.3.2.27" evidence="4"/>
<proteinExistence type="predicted"/>
<accession>A0A8S1JXY5</accession>
<comment type="pathway">
    <text evidence="3">Protein modification; protein ubiquitination.</text>
</comment>
<dbReference type="InterPro" id="IPR017907">
    <property type="entry name" value="Znf_RING_CS"/>
</dbReference>
<dbReference type="AlphaFoldDB" id="A0A8S1JXY5"/>
<evidence type="ECO:0000256" key="6">
    <source>
        <dbReference type="ARBA" id="ARBA00022723"/>
    </source>
</evidence>
<evidence type="ECO:0000256" key="11">
    <source>
        <dbReference type="PROSITE-ProRule" id="PRU00175"/>
    </source>
</evidence>
<dbReference type="InterPro" id="IPR045103">
    <property type="entry name" value="RNF5/RNF185-like"/>
</dbReference>
<evidence type="ECO:0000256" key="8">
    <source>
        <dbReference type="ARBA" id="ARBA00022786"/>
    </source>
</evidence>